<reference evidence="3" key="1">
    <citation type="journal article" date="2015" name="Nature">
        <title>Complex archaea that bridge the gap between prokaryotes and eukaryotes.</title>
        <authorList>
            <person name="Spang A."/>
            <person name="Saw J.H."/>
            <person name="Jorgensen S.L."/>
            <person name="Zaremba-Niedzwiedzka K."/>
            <person name="Martijn J."/>
            <person name="Lind A.E."/>
            <person name="van Eijk R."/>
            <person name="Schleper C."/>
            <person name="Guy L."/>
            <person name="Ettema T.J."/>
        </authorList>
    </citation>
    <scope>NUCLEOTIDE SEQUENCE</scope>
</reference>
<dbReference type="AlphaFoldDB" id="A0A0F9LD54"/>
<protein>
    <submittedName>
        <fullName evidence="3">Uncharacterized protein</fullName>
    </submittedName>
</protein>
<name>A0A0F9LD54_9ZZZZ</name>
<proteinExistence type="predicted"/>
<feature type="compositionally biased region" description="Basic and acidic residues" evidence="2">
    <location>
        <begin position="137"/>
        <end position="146"/>
    </location>
</feature>
<organism evidence="3">
    <name type="scientific">marine sediment metagenome</name>
    <dbReference type="NCBI Taxonomy" id="412755"/>
    <lineage>
        <taxon>unclassified sequences</taxon>
        <taxon>metagenomes</taxon>
        <taxon>ecological metagenomes</taxon>
    </lineage>
</organism>
<sequence length="146" mass="16365">MASLRGNPFGKFISKGVMAVRSARAQQLKAADDRAKRRIATAKTRAEQSRIKSELALERLRLERQAFEAEAAVIKARAETNKARIAAGRLTPLERASGFLRRTSKSIEDLQRANQRRAAPRGRAAPKKKATTRRRRGPDDLSDLFR</sequence>
<evidence type="ECO:0000256" key="1">
    <source>
        <dbReference type="SAM" id="Coils"/>
    </source>
</evidence>
<accession>A0A0F9LD54</accession>
<feature type="region of interest" description="Disordered" evidence="2">
    <location>
        <begin position="104"/>
        <end position="146"/>
    </location>
</feature>
<evidence type="ECO:0000256" key="2">
    <source>
        <dbReference type="SAM" id="MobiDB-lite"/>
    </source>
</evidence>
<comment type="caution">
    <text evidence="3">The sequence shown here is derived from an EMBL/GenBank/DDBJ whole genome shotgun (WGS) entry which is preliminary data.</text>
</comment>
<evidence type="ECO:0000313" key="3">
    <source>
        <dbReference type="EMBL" id="KKM25410.1"/>
    </source>
</evidence>
<gene>
    <name evidence="3" type="ORF">LCGC14_1595230</name>
</gene>
<dbReference type="EMBL" id="LAZR01012726">
    <property type="protein sequence ID" value="KKM25410.1"/>
    <property type="molecule type" value="Genomic_DNA"/>
</dbReference>
<feature type="compositionally biased region" description="Basic residues" evidence="2">
    <location>
        <begin position="114"/>
        <end position="136"/>
    </location>
</feature>
<keyword evidence="1" id="KW-0175">Coiled coil</keyword>
<feature type="coiled-coil region" evidence="1">
    <location>
        <begin position="25"/>
        <end position="77"/>
    </location>
</feature>